<organism evidence="2 3">
    <name type="scientific">Marchantia polymorpha</name>
    <name type="common">Common liverwort</name>
    <name type="synonym">Marchantia aquatica</name>
    <dbReference type="NCBI Taxonomy" id="3197"/>
    <lineage>
        <taxon>Eukaryota</taxon>
        <taxon>Viridiplantae</taxon>
        <taxon>Streptophyta</taxon>
        <taxon>Embryophyta</taxon>
        <taxon>Marchantiophyta</taxon>
        <taxon>Marchantiopsida</taxon>
        <taxon>Marchantiidae</taxon>
        <taxon>Marchantiales</taxon>
        <taxon>Marchantiaceae</taxon>
        <taxon>Marchantia</taxon>
    </lineage>
</organism>
<dbReference type="InterPro" id="IPR036047">
    <property type="entry name" value="F-box-like_dom_sf"/>
</dbReference>
<accession>A0A2R6WUP1</accession>
<gene>
    <name evidence="2" type="ORF">MARPO_0056s0029</name>
</gene>
<evidence type="ECO:0000313" key="3">
    <source>
        <dbReference type="Proteomes" id="UP000244005"/>
    </source>
</evidence>
<keyword evidence="3" id="KW-1185">Reference proteome</keyword>
<dbReference type="Pfam" id="PF00646">
    <property type="entry name" value="F-box"/>
    <property type="match status" value="1"/>
</dbReference>
<name>A0A2R6WUP1_MARPO</name>
<dbReference type="EMBL" id="KZ772728">
    <property type="protein sequence ID" value="PTQ37553.1"/>
    <property type="molecule type" value="Genomic_DNA"/>
</dbReference>
<feature type="domain" description="F-box" evidence="1">
    <location>
        <begin position="12"/>
        <end position="49"/>
    </location>
</feature>
<dbReference type="InterPro" id="IPR001810">
    <property type="entry name" value="F-box_dom"/>
</dbReference>
<dbReference type="PANTHER" id="PTHR31672:SF2">
    <property type="entry name" value="F-BOX DOMAIN-CONTAINING PROTEIN"/>
    <property type="match status" value="1"/>
</dbReference>
<dbReference type="InterPro" id="IPR050796">
    <property type="entry name" value="SCF_F-box_component"/>
</dbReference>
<dbReference type="PROSITE" id="PS50181">
    <property type="entry name" value="FBOX"/>
    <property type="match status" value="1"/>
</dbReference>
<sequence length="397" mass="46509">MDNSRETSGKFVDPLVELPLDVISNILKRVLTKDLKEYRLVSKSWKHMISISLGYLLHASEEAVLLHHHSLLNIPIAKRRERSFLSIFNPKKNVWEKRWLPWMWSAYRIVAADRGLVFFLTNDHNHQLAVYNLVTQTYREMILPHEFRPPHERLLMDDRNLLTAIFVDKTTGVYKLLLAGLLSGVTLLYDSACCRWRVSAPIPSSSRDNIASFQIVGDNKSIVLNECLYWGFLCLRRWKFFKMVLKFDIKHERWCRAELPAPPLWQFQIAVCSNKIMTMNLQHDYNWPLPYPAWLQDARIKNIGPEFKVPPMTQKMLDPIKKEQRNNGRNYCGEYYGIGCGEKFFHVMRGSRQGIRIAVQNTTTFRHTLLRLWRDSSNGKANCKDFWAILPSFQAQP</sequence>
<proteinExistence type="predicted"/>
<dbReference type="OrthoDB" id="1867629at2759"/>
<protein>
    <recommendedName>
        <fullName evidence="1">F-box domain-containing protein</fullName>
    </recommendedName>
</protein>
<dbReference type="SUPFAM" id="SSF81383">
    <property type="entry name" value="F-box domain"/>
    <property type="match status" value="1"/>
</dbReference>
<evidence type="ECO:0000313" key="2">
    <source>
        <dbReference type="EMBL" id="PTQ37553.1"/>
    </source>
</evidence>
<reference evidence="3" key="1">
    <citation type="journal article" date="2017" name="Cell">
        <title>Insights into land plant evolution garnered from the Marchantia polymorpha genome.</title>
        <authorList>
            <person name="Bowman J.L."/>
            <person name="Kohchi T."/>
            <person name="Yamato K.T."/>
            <person name="Jenkins J."/>
            <person name="Shu S."/>
            <person name="Ishizaki K."/>
            <person name="Yamaoka S."/>
            <person name="Nishihama R."/>
            <person name="Nakamura Y."/>
            <person name="Berger F."/>
            <person name="Adam C."/>
            <person name="Aki S.S."/>
            <person name="Althoff F."/>
            <person name="Araki T."/>
            <person name="Arteaga-Vazquez M.A."/>
            <person name="Balasubrmanian S."/>
            <person name="Barry K."/>
            <person name="Bauer D."/>
            <person name="Boehm C.R."/>
            <person name="Briginshaw L."/>
            <person name="Caballero-Perez J."/>
            <person name="Catarino B."/>
            <person name="Chen F."/>
            <person name="Chiyoda S."/>
            <person name="Chovatia M."/>
            <person name="Davies K.M."/>
            <person name="Delmans M."/>
            <person name="Demura T."/>
            <person name="Dierschke T."/>
            <person name="Dolan L."/>
            <person name="Dorantes-Acosta A.E."/>
            <person name="Eklund D.M."/>
            <person name="Florent S.N."/>
            <person name="Flores-Sandoval E."/>
            <person name="Fujiyama A."/>
            <person name="Fukuzawa H."/>
            <person name="Galik B."/>
            <person name="Grimanelli D."/>
            <person name="Grimwood J."/>
            <person name="Grossniklaus U."/>
            <person name="Hamada T."/>
            <person name="Haseloff J."/>
            <person name="Hetherington A.J."/>
            <person name="Higo A."/>
            <person name="Hirakawa Y."/>
            <person name="Hundley H.N."/>
            <person name="Ikeda Y."/>
            <person name="Inoue K."/>
            <person name="Inoue S.I."/>
            <person name="Ishida S."/>
            <person name="Jia Q."/>
            <person name="Kakita M."/>
            <person name="Kanazawa T."/>
            <person name="Kawai Y."/>
            <person name="Kawashima T."/>
            <person name="Kennedy M."/>
            <person name="Kinose K."/>
            <person name="Kinoshita T."/>
            <person name="Kohara Y."/>
            <person name="Koide E."/>
            <person name="Komatsu K."/>
            <person name="Kopischke S."/>
            <person name="Kubo M."/>
            <person name="Kyozuka J."/>
            <person name="Lagercrantz U."/>
            <person name="Lin S.S."/>
            <person name="Lindquist E."/>
            <person name="Lipzen A.M."/>
            <person name="Lu C.W."/>
            <person name="De Luna E."/>
            <person name="Martienssen R.A."/>
            <person name="Minamino N."/>
            <person name="Mizutani M."/>
            <person name="Mizutani M."/>
            <person name="Mochizuki N."/>
            <person name="Monte I."/>
            <person name="Mosher R."/>
            <person name="Nagasaki H."/>
            <person name="Nakagami H."/>
            <person name="Naramoto S."/>
            <person name="Nishitani K."/>
            <person name="Ohtani M."/>
            <person name="Okamoto T."/>
            <person name="Okumura M."/>
            <person name="Phillips J."/>
            <person name="Pollak B."/>
            <person name="Reinders A."/>
            <person name="Rovekamp M."/>
            <person name="Sano R."/>
            <person name="Sawa S."/>
            <person name="Schmid M.W."/>
            <person name="Shirakawa M."/>
            <person name="Solano R."/>
            <person name="Spunde A."/>
            <person name="Suetsugu N."/>
            <person name="Sugano S."/>
            <person name="Sugiyama A."/>
            <person name="Sun R."/>
            <person name="Suzuki Y."/>
            <person name="Takenaka M."/>
            <person name="Takezawa D."/>
            <person name="Tomogane H."/>
            <person name="Tsuzuki M."/>
            <person name="Ueda T."/>
            <person name="Umeda M."/>
            <person name="Ward J.M."/>
            <person name="Watanabe Y."/>
            <person name="Yazaki K."/>
            <person name="Yokoyama R."/>
            <person name="Yoshitake Y."/>
            <person name="Yotsui I."/>
            <person name="Zachgo S."/>
            <person name="Schmutz J."/>
        </authorList>
    </citation>
    <scope>NUCLEOTIDE SEQUENCE [LARGE SCALE GENOMIC DNA]</scope>
    <source>
        <strain evidence="3">Tak-1</strain>
    </source>
</reference>
<evidence type="ECO:0000259" key="1">
    <source>
        <dbReference type="PROSITE" id="PS50181"/>
    </source>
</evidence>
<dbReference type="AlphaFoldDB" id="A0A2R6WUP1"/>
<dbReference type="PANTHER" id="PTHR31672">
    <property type="entry name" value="BNACNNG10540D PROTEIN"/>
    <property type="match status" value="1"/>
</dbReference>
<dbReference type="Proteomes" id="UP000244005">
    <property type="component" value="Unassembled WGS sequence"/>
</dbReference>
<dbReference type="Gramene" id="Mp6g15190.1">
    <property type="protein sequence ID" value="Mp6g15190.1.cds1"/>
    <property type="gene ID" value="Mp6g15190"/>
</dbReference>